<feature type="transmembrane region" description="Helical" evidence="8">
    <location>
        <begin position="446"/>
        <end position="468"/>
    </location>
</feature>
<feature type="transmembrane region" description="Helical" evidence="8">
    <location>
        <begin position="102"/>
        <end position="119"/>
    </location>
</feature>
<feature type="transmembrane region" description="Helical" evidence="8">
    <location>
        <begin position="140"/>
        <end position="160"/>
    </location>
</feature>
<feature type="transmembrane region" description="Helical" evidence="8">
    <location>
        <begin position="310"/>
        <end position="327"/>
    </location>
</feature>
<dbReference type="KEGG" id="fad:CDH04_04755"/>
<keyword evidence="6 8" id="KW-1133">Transmembrane helix</keyword>
<feature type="transmembrane region" description="Helical" evidence="8">
    <location>
        <begin position="166"/>
        <end position="187"/>
    </location>
</feature>
<protein>
    <submittedName>
        <fullName evidence="9">MFS transporter</fullName>
    </submittedName>
</protein>
<dbReference type="InterPro" id="IPR005279">
    <property type="entry name" value="Dipep/tripep_permease"/>
</dbReference>
<evidence type="ECO:0000313" key="12">
    <source>
        <dbReference type="Proteomes" id="UP000681131"/>
    </source>
</evidence>
<keyword evidence="2" id="KW-0813">Transport</keyword>
<dbReference type="NCBIfam" id="TIGR00924">
    <property type="entry name" value="yjdL_sub1_fam"/>
    <property type="match status" value="1"/>
</dbReference>
<feature type="transmembrane region" description="Helical" evidence="8">
    <location>
        <begin position="233"/>
        <end position="252"/>
    </location>
</feature>
<feature type="transmembrane region" description="Helical" evidence="8">
    <location>
        <begin position="404"/>
        <end position="426"/>
    </location>
</feature>
<keyword evidence="5" id="KW-0571">Peptide transport</keyword>
<evidence type="ECO:0000256" key="1">
    <source>
        <dbReference type="ARBA" id="ARBA00004651"/>
    </source>
</evidence>
<evidence type="ECO:0000256" key="7">
    <source>
        <dbReference type="ARBA" id="ARBA00023136"/>
    </source>
</evidence>
<dbReference type="InterPro" id="IPR000109">
    <property type="entry name" value="POT_fam"/>
</dbReference>
<evidence type="ECO:0000313" key="10">
    <source>
        <dbReference type="EMBL" id="QIW11999.1"/>
    </source>
</evidence>
<organism evidence="9 11">
    <name type="scientific">Francisella adeliensis</name>
    <dbReference type="NCBI Taxonomy" id="2007306"/>
    <lineage>
        <taxon>Bacteria</taxon>
        <taxon>Pseudomonadati</taxon>
        <taxon>Pseudomonadota</taxon>
        <taxon>Gammaproteobacteria</taxon>
        <taxon>Thiotrichales</taxon>
        <taxon>Francisellaceae</taxon>
        <taxon>Francisella</taxon>
    </lineage>
</organism>
<keyword evidence="7 8" id="KW-0472">Membrane</keyword>
<evidence type="ECO:0000256" key="5">
    <source>
        <dbReference type="ARBA" id="ARBA00022856"/>
    </source>
</evidence>
<dbReference type="InterPro" id="IPR050171">
    <property type="entry name" value="MFS_Transporters"/>
</dbReference>
<dbReference type="GO" id="GO:0015833">
    <property type="term" value="P:peptide transport"/>
    <property type="evidence" value="ECO:0007669"/>
    <property type="project" value="UniProtKB-KW"/>
</dbReference>
<dbReference type="Proteomes" id="UP000251120">
    <property type="component" value="Chromosome"/>
</dbReference>
<keyword evidence="5" id="KW-0653">Protein transport</keyword>
<accession>A0A2Z4XYD9</accession>
<name>A0A2Z4XYD9_9GAMM</name>
<keyword evidence="12" id="KW-1185">Reference proteome</keyword>
<evidence type="ECO:0000313" key="11">
    <source>
        <dbReference type="Proteomes" id="UP000251120"/>
    </source>
</evidence>
<dbReference type="InterPro" id="IPR036259">
    <property type="entry name" value="MFS_trans_sf"/>
</dbReference>
<dbReference type="CDD" id="cd17346">
    <property type="entry name" value="MFS_DtpA_like"/>
    <property type="match status" value="1"/>
</dbReference>
<dbReference type="GO" id="GO:1904680">
    <property type="term" value="F:peptide transmembrane transporter activity"/>
    <property type="evidence" value="ECO:0007669"/>
    <property type="project" value="InterPro"/>
</dbReference>
<keyword evidence="3" id="KW-1003">Cell membrane</keyword>
<evidence type="ECO:0000256" key="4">
    <source>
        <dbReference type="ARBA" id="ARBA00022692"/>
    </source>
</evidence>
<dbReference type="EMBL" id="CP043424">
    <property type="protein sequence ID" value="QIW11999.1"/>
    <property type="molecule type" value="Genomic_DNA"/>
</dbReference>
<feature type="transmembrane region" description="Helical" evidence="8">
    <location>
        <begin position="12"/>
        <end position="37"/>
    </location>
</feature>
<evidence type="ECO:0000256" key="2">
    <source>
        <dbReference type="ARBA" id="ARBA00022448"/>
    </source>
</evidence>
<dbReference type="PANTHER" id="PTHR23517">
    <property type="entry name" value="RESISTANCE PROTEIN MDTM, PUTATIVE-RELATED-RELATED"/>
    <property type="match status" value="1"/>
</dbReference>
<dbReference type="EMBL" id="CP021781">
    <property type="protein sequence ID" value="AXA33764.1"/>
    <property type="molecule type" value="Genomic_DNA"/>
</dbReference>
<dbReference type="AlphaFoldDB" id="A0A2Z4XYD9"/>
<comment type="subcellular location">
    <subcellularLocation>
        <location evidence="1">Cell membrane</location>
        <topology evidence="1">Multi-pass membrane protein</topology>
    </subcellularLocation>
</comment>
<evidence type="ECO:0000256" key="8">
    <source>
        <dbReference type="SAM" id="Phobius"/>
    </source>
</evidence>
<proteinExistence type="predicted"/>
<dbReference type="PANTHER" id="PTHR23517:SF15">
    <property type="entry name" value="PROTON-DEPENDENT OLIGOPEPTIDE FAMILY TRANSPORT PROTEIN"/>
    <property type="match status" value="1"/>
</dbReference>
<dbReference type="OrthoDB" id="9772725at2"/>
<feature type="transmembrane region" description="Helical" evidence="8">
    <location>
        <begin position="49"/>
        <end position="67"/>
    </location>
</feature>
<evidence type="ECO:0000313" key="9">
    <source>
        <dbReference type="EMBL" id="AXA33764.1"/>
    </source>
</evidence>
<evidence type="ECO:0000256" key="6">
    <source>
        <dbReference type="ARBA" id="ARBA00022989"/>
    </source>
</evidence>
<evidence type="ECO:0000256" key="3">
    <source>
        <dbReference type="ARBA" id="ARBA00022475"/>
    </source>
</evidence>
<dbReference type="GO" id="GO:0005886">
    <property type="term" value="C:plasma membrane"/>
    <property type="evidence" value="ECO:0007669"/>
    <property type="project" value="UniProtKB-SubCell"/>
</dbReference>
<dbReference type="RefSeq" id="WP_112869938.1">
    <property type="nucleotide sequence ID" value="NZ_CP021781.1"/>
</dbReference>
<reference evidence="10 12" key="2">
    <citation type="submission" date="2019-08" db="EMBL/GenBank/DDBJ databases">
        <title>Complete genome sequences of Francisella adeliensis (FSC1325 and FSC1326).</title>
        <authorList>
            <person name="Ohrman C."/>
            <person name="Uneklint I."/>
            <person name="Vallesi A."/>
            <person name="Karlsson L."/>
            <person name="Sjodin A."/>
        </authorList>
    </citation>
    <scope>NUCLEOTIDE SEQUENCE [LARGE SCALE GENOMIC DNA]</scope>
    <source>
        <strain evidence="10 12">FSC1325</strain>
    </source>
</reference>
<dbReference type="Gene3D" id="1.20.1250.20">
    <property type="entry name" value="MFS general substrate transporter like domains"/>
    <property type="match status" value="1"/>
</dbReference>
<dbReference type="Pfam" id="PF00854">
    <property type="entry name" value="PTR2"/>
    <property type="match status" value="1"/>
</dbReference>
<reference evidence="9 11" key="1">
    <citation type="submission" date="2017-06" db="EMBL/GenBank/DDBJ databases">
        <title>Complete genome of Francisella adeliensis.</title>
        <authorList>
            <person name="Vallesi A."/>
            <person name="Sjodin A."/>
        </authorList>
    </citation>
    <scope>NUCLEOTIDE SEQUENCE [LARGE SCALE GENOMIC DNA]</scope>
    <source>
        <strain evidence="9 11">FDC440</strain>
    </source>
</reference>
<feature type="transmembrane region" description="Helical" evidence="8">
    <location>
        <begin position="264"/>
        <end position="290"/>
    </location>
</feature>
<feature type="transmembrane region" description="Helical" evidence="8">
    <location>
        <begin position="370"/>
        <end position="392"/>
    </location>
</feature>
<dbReference type="Proteomes" id="UP000681131">
    <property type="component" value="Chromosome"/>
</dbReference>
<feature type="transmembrane region" description="Helical" evidence="8">
    <location>
        <begin position="339"/>
        <end position="358"/>
    </location>
</feature>
<sequence length="487" mass="54291">MQKDYKTLSAPFWIVWGIEFWERFGFYGFQAIIALYFTKKLGMSEKDTIYLMGSFFAFTFGFIWVGGLVGDKIFGAKRTIIIGAVILGASYLGFMFADKESIYYIFSGIIVGNAIFKANPSSLISKMFKKGDGRLNSAMTLYYLAINIGGLICMALTPIISEAYGYTEAFILCGVGLCVGLLGFLVFYNKMDDLDTEAGKHPINKTYAVYALCGIIASFLIIANILPNTQLCIELTAIVVTIATIYFIYIALKLEKIERNRMLVALILVIEAIIFYSLYFQMPTTLTFFAEHNVSLSIFGWHIPAAQYQFLNPFWILILSPILAIAYKKTHLTHATKFCIGTILMFVSYLILYCTKFFATDFVVSGGWLFISYACSSLAELLIGALGLAMVAELCPAFISGFVMGFWFLSTMIASYIASFIGSFIALPTSNDIVTKQQSLETYTTVFGYIALSILIISIVMIIIAPTLNKYINKAYVSKLKTLTEDE</sequence>
<gene>
    <name evidence="9" type="ORF">CDH04_04755</name>
    <name evidence="10" type="ORF">FZC43_04760</name>
</gene>
<dbReference type="SUPFAM" id="SSF103473">
    <property type="entry name" value="MFS general substrate transporter"/>
    <property type="match status" value="1"/>
</dbReference>
<keyword evidence="4 8" id="KW-0812">Transmembrane</keyword>
<feature type="transmembrane region" description="Helical" evidence="8">
    <location>
        <begin position="207"/>
        <end position="227"/>
    </location>
</feature>
<feature type="transmembrane region" description="Helical" evidence="8">
    <location>
        <begin position="79"/>
        <end position="96"/>
    </location>
</feature>